<feature type="compositionally biased region" description="Basic and acidic residues" evidence="1">
    <location>
        <begin position="202"/>
        <end position="215"/>
    </location>
</feature>
<feature type="region of interest" description="Disordered" evidence="1">
    <location>
        <begin position="202"/>
        <end position="256"/>
    </location>
</feature>
<name>A0AAJ0HTL6_9PEZI</name>
<dbReference type="AlphaFoldDB" id="A0AAJ0HTL6"/>
<sequence>MAGTVHEFTIGEFKGLIRDQLTDIRRGNDQVAADFARDVRATESPKIESDGGSHYPDGSFTHKDAGVECVILEVSHSQQRQDLPFLADEYILGSNGRTQVVIGVNLEYREEKGKEARVTVWRPRYIEEGGEAVLEAAETETGVFRAVDGSLVDRERILRIGLKDFGYWPNCLRIDDIPGEIAISFSQLYEIVQEAEARVECRDRERRKMQHENHLKRPRVRSPPQQLTESDEERFKAAEKRVKRQLSDEDSNYIPE</sequence>
<evidence type="ECO:0000256" key="1">
    <source>
        <dbReference type="SAM" id="MobiDB-lite"/>
    </source>
</evidence>
<evidence type="ECO:0000313" key="2">
    <source>
        <dbReference type="EMBL" id="KAK3362451.1"/>
    </source>
</evidence>
<proteinExistence type="predicted"/>
<organism evidence="2 3">
    <name type="scientific">Lasiosphaeria hispida</name>
    <dbReference type="NCBI Taxonomy" id="260671"/>
    <lineage>
        <taxon>Eukaryota</taxon>
        <taxon>Fungi</taxon>
        <taxon>Dikarya</taxon>
        <taxon>Ascomycota</taxon>
        <taxon>Pezizomycotina</taxon>
        <taxon>Sordariomycetes</taxon>
        <taxon>Sordariomycetidae</taxon>
        <taxon>Sordariales</taxon>
        <taxon>Lasiosphaeriaceae</taxon>
        <taxon>Lasiosphaeria</taxon>
    </lineage>
</organism>
<dbReference type="Proteomes" id="UP001275084">
    <property type="component" value="Unassembled WGS sequence"/>
</dbReference>
<evidence type="ECO:0000313" key="3">
    <source>
        <dbReference type="Proteomes" id="UP001275084"/>
    </source>
</evidence>
<accession>A0AAJ0HTL6</accession>
<dbReference type="EMBL" id="JAUIQD010000001">
    <property type="protein sequence ID" value="KAK3362451.1"/>
    <property type="molecule type" value="Genomic_DNA"/>
</dbReference>
<reference evidence="2" key="2">
    <citation type="submission" date="2023-06" db="EMBL/GenBank/DDBJ databases">
        <authorList>
            <consortium name="Lawrence Berkeley National Laboratory"/>
            <person name="Haridas S."/>
            <person name="Hensen N."/>
            <person name="Bonometti L."/>
            <person name="Westerberg I."/>
            <person name="Brannstrom I.O."/>
            <person name="Guillou S."/>
            <person name="Cros-Aarteil S."/>
            <person name="Calhoun S."/>
            <person name="Kuo A."/>
            <person name="Mondo S."/>
            <person name="Pangilinan J."/>
            <person name="Riley R."/>
            <person name="Labutti K."/>
            <person name="Andreopoulos B."/>
            <person name="Lipzen A."/>
            <person name="Chen C."/>
            <person name="Yanf M."/>
            <person name="Daum C."/>
            <person name="Ng V."/>
            <person name="Clum A."/>
            <person name="Steindorff A."/>
            <person name="Ohm R."/>
            <person name="Martin F."/>
            <person name="Silar P."/>
            <person name="Natvig D."/>
            <person name="Lalanne C."/>
            <person name="Gautier V."/>
            <person name="Ament-Velasquez S.L."/>
            <person name="Kruys A."/>
            <person name="Hutchinson M.I."/>
            <person name="Powell A.J."/>
            <person name="Barry K."/>
            <person name="Miller A.N."/>
            <person name="Grigoriev I.V."/>
            <person name="Debuchy R."/>
            <person name="Gladieux P."/>
            <person name="Thoren M.H."/>
            <person name="Johannesson H."/>
        </authorList>
    </citation>
    <scope>NUCLEOTIDE SEQUENCE</scope>
    <source>
        <strain evidence="2">CBS 955.72</strain>
    </source>
</reference>
<reference evidence="2" key="1">
    <citation type="journal article" date="2023" name="Mol. Phylogenet. Evol.">
        <title>Genome-scale phylogeny and comparative genomics of the fungal order Sordariales.</title>
        <authorList>
            <person name="Hensen N."/>
            <person name="Bonometti L."/>
            <person name="Westerberg I."/>
            <person name="Brannstrom I.O."/>
            <person name="Guillou S."/>
            <person name="Cros-Aarteil S."/>
            <person name="Calhoun S."/>
            <person name="Haridas S."/>
            <person name="Kuo A."/>
            <person name="Mondo S."/>
            <person name="Pangilinan J."/>
            <person name="Riley R."/>
            <person name="LaButti K."/>
            <person name="Andreopoulos B."/>
            <person name="Lipzen A."/>
            <person name="Chen C."/>
            <person name="Yan M."/>
            <person name="Daum C."/>
            <person name="Ng V."/>
            <person name="Clum A."/>
            <person name="Steindorff A."/>
            <person name="Ohm R.A."/>
            <person name="Martin F."/>
            <person name="Silar P."/>
            <person name="Natvig D.O."/>
            <person name="Lalanne C."/>
            <person name="Gautier V."/>
            <person name="Ament-Velasquez S.L."/>
            <person name="Kruys A."/>
            <person name="Hutchinson M.I."/>
            <person name="Powell A.J."/>
            <person name="Barry K."/>
            <person name="Miller A.N."/>
            <person name="Grigoriev I.V."/>
            <person name="Debuchy R."/>
            <person name="Gladieux P."/>
            <person name="Hiltunen Thoren M."/>
            <person name="Johannesson H."/>
        </authorList>
    </citation>
    <scope>NUCLEOTIDE SEQUENCE</scope>
    <source>
        <strain evidence="2">CBS 955.72</strain>
    </source>
</reference>
<keyword evidence="3" id="KW-1185">Reference proteome</keyword>
<feature type="non-terminal residue" evidence="2">
    <location>
        <position position="1"/>
    </location>
</feature>
<protein>
    <submittedName>
        <fullName evidence="2">Uncharacterized protein</fullName>
    </submittedName>
</protein>
<comment type="caution">
    <text evidence="2">The sequence shown here is derived from an EMBL/GenBank/DDBJ whole genome shotgun (WGS) entry which is preliminary data.</text>
</comment>
<gene>
    <name evidence="2" type="ORF">B0T25DRAFT_524361</name>
</gene>